<sequence>VVSYVYEAIITSNPNVDYKSDAVALHHHSFGFFGHFASTFDPNCPLLSIMQSTFTSYAILAAAFGCSLGQYLPVTGAPSSIPQQSQCPGGPSLPIQCNPKRPWPQCPPQSYCYATNSVDVGPYFCCPIWSTYGSLWRPTGPDYNYIPPMPENWPDLIRQSANWPSSAVSLPNGYTYQGAAPQRYGFRSLKNNAYNDDVEAQKRSIEASINEWMEAKKAE</sequence>
<dbReference type="Proteomes" id="UP000887569">
    <property type="component" value="Unplaced"/>
</dbReference>
<reference evidence="2" key="1">
    <citation type="submission" date="2022-11" db="UniProtKB">
        <authorList>
            <consortium name="WormBaseParasite"/>
        </authorList>
    </citation>
    <scope>IDENTIFICATION</scope>
</reference>
<dbReference type="AlphaFoldDB" id="A0A915CDF2"/>
<proteinExistence type="predicted"/>
<dbReference type="Pfam" id="PF17281">
    <property type="entry name" value="DUF5346"/>
    <property type="match status" value="1"/>
</dbReference>
<dbReference type="WBParaSite" id="PgR121_g009_t01">
    <property type="protein sequence ID" value="PgR121_g009_t01"/>
    <property type="gene ID" value="PgR121_g009"/>
</dbReference>
<organism evidence="1 2">
    <name type="scientific">Parascaris univalens</name>
    <name type="common">Nematode worm</name>
    <dbReference type="NCBI Taxonomy" id="6257"/>
    <lineage>
        <taxon>Eukaryota</taxon>
        <taxon>Metazoa</taxon>
        <taxon>Ecdysozoa</taxon>
        <taxon>Nematoda</taxon>
        <taxon>Chromadorea</taxon>
        <taxon>Rhabditida</taxon>
        <taxon>Spirurina</taxon>
        <taxon>Ascaridomorpha</taxon>
        <taxon>Ascaridoidea</taxon>
        <taxon>Ascarididae</taxon>
        <taxon>Parascaris</taxon>
    </lineage>
</organism>
<name>A0A915CDF2_PARUN</name>
<evidence type="ECO:0000313" key="2">
    <source>
        <dbReference type="WBParaSite" id="PgR121_g009_t01"/>
    </source>
</evidence>
<dbReference type="InterPro" id="IPR035231">
    <property type="entry name" value="DUF5346"/>
</dbReference>
<protein>
    <submittedName>
        <fullName evidence="2">Uncharacterized protein</fullName>
    </submittedName>
</protein>
<accession>A0A915CDF2</accession>
<keyword evidence="1" id="KW-1185">Reference proteome</keyword>
<evidence type="ECO:0000313" key="1">
    <source>
        <dbReference type="Proteomes" id="UP000887569"/>
    </source>
</evidence>